<keyword evidence="1" id="KW-0596">Phosphopantetheine</keyword>
<dbReference type="InterPro" id="IPR020845">
    <property type="entry name" value="AMP-binding_CS"/>
</dbReference>
<evidence type="ECO:0000256" key="1">
    <source>
        <dbReference type="ARBA" id="ARBA00022450"/>
    </source>
</evidence>
<dbReference type="CDD" id="cd12116">
    <property type="entry name" value="A_NRPS_Ta1_like"/>
    <property type="match status" value="1"/>
</dbReference>
<dbReference type="SUPFAM" id="SSF52777">
    <property type="entry name" value="CoA-dependent acyltransferases"/>
    <property type="match status" value="2"/>
</dbReference>
<dbReference type="InterPro" id="IPR020806">
    <property type="entry name" value="PKS_PP-bd"/>
</dbReference>
<dbReference type="NCBIfam" id="TIGR01733">
    <property type="entry name" value="AA-adenyl-dom"/>
    <property type="match status" value="1"/>
</dbReference>
<dbReference type="Gene3D" id="3.30.559.10">
    <property type="entry name" value="Chloramphenicol acetyltransferase-like domain"/>
    <property type="match status" value="1"/>
</dbReference>
<sequence length="1355" mass="147104">MKDSYTTVATDFNPFAGPVIHRLAPITEPQAEIWAACLVGGDTASRAYNEALALYLTGPLHADALQRALEAVVAQHDALRTTFSADGQYLCVLAPAPLALTCHDISALTPAAQQEWLAAYGRQEVQHVFDLVAGPLLRAALVRLGAADHCFVFTVHHIVCDGWSIGVLLQDLGRHYSAFAQHRPSELPAPPSFGCYAEAQAAYYQSEEYHRTEQFWVEQFRGPVPALDVPTDRPRPAARTYASNRRDHPLPSPLVAALKKTGQQAGCSFVTTLLAVFEVLLHQLTGQEDLVVGLPAAGQAALADGRLVGHCVNLLPLRSRPAGELRFVDFLLQRKAALFDVYDHQNLTFGSLLKKLPSARATGRIPLVPVVFNIDLGLDNDVAFNGLSHRLTSFPRAYESFELFVNASGSQAELLMEWSYNTALFDAATIDQMMARFERLIGAIVDSPGAKIKDLGEAPAVLAAAYADLNATARPYPAAQTLHGLVAAQAQATPHKTAIQLGAAELSYQTLDEQANRLAHHLLGQGVRVGDVVGLAVGRTPELLVALLAVMKCGAAYLPLDPQFPRERIAYMLADSAARFLIVSAHPAAAYETTARVFLLKDLVAEAAGSPAQAPDVSVASSQRLYVLYTSGSTGKPKGVQVAHRNVVNFLASMQQAPGLRADDKLLAVTTISFDIAGLELFLPLTVGATVVLATEAEARDGHLLLGLLTTVRITAMQATPATWRMLLDAGWTQPLPLKALCGGEALPADLARQLVPKCDSLWNLYGPTETTIWSAVKHITDPTGLVTIGQPIANTQFYVVDETLRPVKPGAIGELVIGGDGVALGYLDKPALTDERFVADPFGPVASAKLYRTGDLGKLLPNGELQCLGRLDNQIKLRGYRIEPGEIEHALTALAGINAAVVTVYTPPSGYAQLHAHVIAHGGAVPVSADALISQWKQALGRQLPAYMVPAKFFLRPAFPLTANGKIDRKALINSTDVSANSTGSGANNHTEVAEKAKIGYVNPRTDTEKIVAGIWMQLLNVEKVGAYDDFFDLGGYSLIAVQAMVLLEKATGKRLPLATLFEHPTVEKIALMLAMDSKFITWDSLVPIKPQGNKTPLYIVHGAGLNVLIFNGLARNMQPDQPVYGLQAQGLNGVDEPFKTVEQMAAHYIAAILQKDPVGPYALAGYSFGGIIAFEMTKQLKALGKKVKVLIAFDTYISEDYIVTNVLKKRMYRAKHWVNILLHNLLLIGKKPSEIITYRIKNAKVTFNKYYLILRYGKAKQHEIFFQQPLKLGQMIDKASECYCVTPLDVKLELFRVKKTLDYAHEPEYLGWKNVALKGINITEIPGDHDQLFAPPHDVEIARILQSVLDSYD</sequence>
<dbReference type="InterPro" id="IPR045851">
    <property type="entry name" value="AMP-bd_C_sf"/>
</dbReference>
<dbReference type="SUPFAM" id="SSF47336">
    <property type="entry name" value="ACP-like"/>
    <property type="match status" value="1"/>
</dbReference>
<dbReference type="PANTHER" id="PTHR45527:SF1">
    <property type="entry name" value="FATTY ACID SYNTHASE"/>
    <property type="match status" value="1"/>
</dbReference>
<dbReference type="SUPFAM" id="SSF53474">
    <property type="entry name" value="alpha/beta-Hydrolases"/>
    <property type="match status" value="1"/>
</dbReference>
<dbReference type="PROSITE" id="PS50075">
    <property type="entry name" value="CARRIER"/>
    <property type="match status" value="1"/>
</dbReference>
<comment type="caution">
    <text evidence="4">The sequence shown here is derived from an EMBL/GenBank/DDBJ whole genome shotgun (WGS) entry which is preliminary data.</text>
</comment>
<dbReference type="InterPro" id="IPR001242">
    <property type="entry name" value="Condensation_dom"/>
</dbReference>
<keyword evidence="5" id="KW-1185">Reference proteome</keyword>
<organism evidence="4 5">
    <name type="scientific">Hymenobacter caeli</name>
    <dbReference type="NCBI Taxonomy" id="2735894"/>
    <lineage>
        <taxon>Bacteria</taxon>
        <taxon>Pseudomonadati</taxon>
        <taxon>Bacteroidota</taxon>
        <taxon>Cytophagia</taxon>
        <taxon>Cytophagales</taxon>
        <taxon>Hymenobacteraceae</taxon>
        <taxon>Hymenobacter</taxon>
    </lineage>
</organism>
<dbReference type="EMBL" id="JABSNP010000011">
    <property type="protein sequence ID" value="NRT19687.1"/>
    <property type="molecule type" value="Genomic_DNA"/>
</dbReference>
<proteinExistence type="predicted"/>
<dbReference type="Gene3D" id="3.40.50.980">
    <property type="match status" value="2"/>
</dbReference>
<dbReference type="PROSITE" id="PS00455">
    <property type="entry name" value="AMP_BINDING"/>
    <property type="match status" value="1"/>
</dbReference>
<dbReference type="InterPro" id="IPR023213">
    <property type="entry name" value="CAT-like_dom_sf"/>
</dbReference>
<dbReference type="Gene3D" id="2.30.38.10">
    <property type="entry name" value="Luciferase, Domain 3"/>
    <property type="match status" value="1"/>
</dbReference>
<dbReference type="InterPro" id="IPR025110">
    <property type="entry name" value="AMP-bd_C"/>
</dbReference>
<dbReference type="Gene3D" id="3.30.559.30">
    <property type="entry name" value="Nonribosomal peptide synthetase, condensation domain"/>
    <property type="match status" value="1"/>
</dbReference>
<dbReference type="InterPro" id="IPR009081">
    <property type="entry name" value="PP-bd_ACP"/>
</dbReference>
<dbReference type="Gene3D" id="1.10.1200.10">
    <property type="entry name" value="ACP-like"/>
    <property type="match status" value="1"/>
</dbReference>
<dbReference type="InterPro" id="IPR029058">
    <property type="entry name" value="AB_hydrolase_fold"/>
</dbReference>
<dbReference type="Gene3D" id="3.40.50.1820">
    <property type="entry name" value="alpha/beta hydrolase"/>
    <property type="match status" value="1"/>
</dbReference>
<dbReference type="PANTHER" id="PTHR45527">
    <property type="entry name" value="NONRIBOSOMAL PEPTIDE SYNTHETASE"/>
    <property type="match status" value="1"/>
</dbReference>
<evidence type="ECO:0000313" key="5">
    <source>
        <dbReference type="Proteomes" id="UP000779507"/>
    </source>
</evidence>
<evidence type="ECO:0000256" key="2">
    <source>
        <dbReference type="ARBA" id="ARBA00022553"/>
    </source>
</evidence>
<dbReference type="Pfam" id="PF13193">
    <property type="entry name" value="AMP-binding_C"/>
    <property type="match status" value="1"/>
</dbReference>
<dbReference type="Proteomes" id="UP000779507">
    <property type="component" value="Unassembled WGS sequence"/>
</dbReference>
<dbReference type="CDD" id="cd19531">
    <property type="entry name" value="LCL_NRPS-like"/>
    <property type="match status" value="1"/>
</dbReference>
<dbReference type="SUPFAM" id="SSF56801">
    <property type="entry name" value="Acetyl-CoA synthetase-like"/>
    <property type="match status" value="1"/>
</dbReference>
<gene>
    <name evidence="4" type="ORF">HNP98_002521</name>
</gene>
<feature type="domain" description="Carrier" evidence="3">
    <location>
        <begin position="1004"/>
        <end position="1079"/>
    </location>
</feature>
<accession>A0ABX2FRW5</accession>
<dbReference type="Pfam" id="PF00550">
    <property type="entry name" value="PP-binding"/>
    <property type="match status" value="1"/>
</dbReference>
<dbReference type="InterPro" id="IPR010071">
    <property type="entry name" value="AA_adenyl_dom"/>
</dbReference>
<dbReference type="InterPro" id="IPR001031">
    <property type="entry name" value="Thioesterase"/>
</dbReference>
<dbReference type="Pfam" id="PF00501">
    <property type="entry name" value="AMP-binding"/>
    <property type="match status" value="1"/>
</dbReference>
<dbReference type="InterPro" id="IPR036736">
    <property type="entry name" value="ACP-like_sf"/>
</dbReference>
<dbReference type="Gene3D" id="3.30.300.30">
    <property type="match status" value="1"/>
</dbReference>
<keyword evidence="2" id="KW-0597">Phosphoprotein</keyword>
<protein>
    <submittedName>
        <fullName evidence="4">Amino acid adenylation domain-containing protein</fullName>
    </submittedName>
</protein>
<evidence type="ECO:0000313" key="4">
    <source>
        <dbReference type="EMBL" id="NRT19687.1"/>
    </source>
</evidence>
<evidence type="ECO:0000259" key="3">
    <source>
        <dbReference type="PROSITE" id="PS50075"/>
    </source>
</evidence>
<name>A0ABX2FRW5_9BACT</name>
<dbReference type="SMART" id="SM00823">
    <property type="entry name" value="PKS_PP"/>
    <property type="match status" value="1"/>
</dbReference>
<dbReference type="InterPro" id="IPR000873">
    <property type="entry name" value="AMP-dep_synth/lig_dom"/>
</dbReference>
<dbReference type="RefSeq" id="WP_173810405.1">
    <property type="nucleotide sequence ID" value="NZ_JABSNP010000011.1"/>
</dbReference>
<dbReference type="Pfam" id="PF00668">
    <property type="entry name" value="Condensation"/>
    <property type="match status" value="1"/>
</dbReference>
<dbReference type="Pfam" id="PF00975">
    <property type="entry name" value="Thioesterase"/>
    <property type="match status" value="1"/>
</dbReference>
<reference evidence="4 5" key="1">
    <citation type="submission" date="2020-05" db="EMBL/GenBank/DDBJ databases">
        <title>Genomic Encyclopedia of Type Strains, Phase IV (KMG-V): Genome sequencing to study the core and pangenomes of soil and plant-associated prokaryotes.</title>
        <authorList>
            <person name="Whitman W."/>
        </authorList>
    </citation>
    <scope>NUCLEOTIDE SEQUENCE [LARGE SCALE GENOMIC DNA]</scope>
    <source>
        <strain evidence="4 5">9A</strain>
    </source>
</reference>